<feature type="region of interest" description="Disordered" evidence="1">
    <location>
        <begin position="1"/>
        <end position="22"/>
    </location>
</feature>
<evidence type="ECO:0000313" key="3">
    <source>
        <dbReference type="EMBL" id="AEK29808.1"/>
    </source>
</evidence>
<proteinExistence type="predicted"/>
<sequence>MSSMSNTDTPETKAPTSGSIDKLRRWRDEYRASLMASPLEDVNQLSAKLDLTHAHPSGISQLFASGSAPLHSLFRDSGMLRAAARRTERVLDDQSAKKRISGVAELSLVVGVATWKGNKMPVLLYPVEVVRDGTPVENHTTITFTGHVRLNSAFLNAMRENGVNLDERALFDGSNYASGTPETAAVFAVITKAAQQVFADFSIERQIILGCFVDPSTQILMESRMIIERLARGPINNVMLNALAGYPEAIEQLSRITLPPYSPFDGDPHSEYEVGDVDNTVRYAANVAAAGHSLFVDGTLGNDTAEQAASIASRCIMAGRSVLYVPCVTSQKRTFAMLMKANELGEQLLDVANPNANAAIDHQLISAVGYQQGVATSRFEQLADELVGVRSRLTRYLGDLHGVNQTWGVSAYQTIQNLASISELPAHPMTRVRLTKECALAIGKSLDEWAKKLERAGELGEYSVGPDDTAWYGASLYSEEEAIDAYQRVVNVLRSLLPATREQVTTTVKVCGFSIPQTADEWSKQVTVLKNLRRVLDVFQPEIFERDIDAMIEATESKQERKTSDSQMGFWDRRRHIKEAKSMLRVGAQVEDLHEALLVVKRQGEQWRLFVPHGGWPVLPPKLDDIIATQEQLMSNLTALDTVLATTPAGAELQQQDFNALEERLKALFDDRKALDTLPERCVIERELKRAGLGELVDDLRERKVKVDAVSNELRLAWWTTVFDDIVHSSAIISNQDGSALQAASDRFVQVDVEHVRSIGPMIMQESMRRLCDLLFSRTQEANMMHTALAGASSISLSRIHQDHPEILAAAKPVIMATPATLAAVTNPTPIADVVIIDAAAHLPSVLLLSILCRARQVVILAHRSTVTSEGIGMLMSMLPNISVASHPTRRDPRVNRFLEEQGYGKVNTDVVREPMQGHIRFHKIEAAGVPLMASGLVESSQQEIAEVVRLITQRAQTFTLVPPSYLLTVVCLTSTFRTRLGAELRSLAAKSEAMGRFLRHVRIVDIADVAGARATDVILSMSYAKTTHGRLLQQFGVLENNGGRGMLLDALALCDHHLDIVSAFGASDLDDDRLHQDGPKMLKVLLQWAEDLDEANVVRPAIKQTDENVLFNDLATRIRERGLNVAVDYGYDGGMKLPMVVGLKDKPFALAVFTDDAQFMGMQSTRERHRILPQEIESLGWSVMTIWSVGAFVNPEKEVDRVVARLGEIYQDKQ</sequence>
<organism evidence="3 4">
    <name type="scientific">Bifidobacterium animalis subsp. lactis CNCM I-2494</name>
    <dbReference type="NCBI Taxonomy" id="1042403"/>
    <lineage>
        <taxon>Bacteria</taxon>
        <taxon>Bacillati</taxon>
        <taxon>Actinomycetota</taxon>
        <taxon>Actinomycetes</taxon>
        <taxon>Bifidobacteriales</taxon>
        <taxon>Bifidobacteriaceae</taxon>
        <taxon>Bifidobacterium</taxon>
    </lineage>
</organism>
<dbReference type="Pfam" id="PF18741">
    <property type="entry name" value="MTES_1575"/>
    <property type="match status" value="1"/>
</dbReference>
<evidence type="ECO:0000259" key="2">
    <source>
        <dbReference type="Pfam" id="PF18741"/>
    </source>
</evidence>
<feature type="domain" description="Restriction endonuclease type II-like" evidence="2">
    <location>
        <begin position="1114"/>
        <end position="1207"/>
    </location>
</feature>
<gene>
    <name evidence="3" type="ORF">BALAC2494_00777</name>
</gene>
<evidence type="ECO:0000256" key="1">
    <source>
        <dbReference type="SAM" id="MobiDB-lite"/>
    </source>
</evidence>
<dbReference type="KEGG" id="bnm:BALAC2494_00777"/>
<evidence type="ECO:0000313" key="4">
    <source>
        <dbReference type="Proteomes" id="UP000008394"/>
    </source>
</evidence>
<reference evidence="3 4" key="1">
    <citation type="journal article" date="2011" name="J. Bacteriol.">
        <title>Genome Sequence of the Probiotic Strain Bifidobacterium animalis subsp. lactis CNCM I-2494.</title>
        <authorList>
            <person name="Chervaux C."/>
            <person name="Grimaldi C."/>
            <person name="Bolotin A."/>
            <person name="Quinquis B."/>
            <person name="Legrain-Raspaud S."/>
            <person name="van Hylckama Vlieg J.E."/>
            <person name="Denariaz G."/>
            <person name="Smokvina T."/>
        </authorList>
    </citation>
    <scope>NUCLEOTIDE SEQUENCE [LARGE SCALE GENOMIC DNA]</scope>
    <source>
        <strain evidence="3 4">CNCM I-2494</strain>
    </source>
</reference>
<keyword evidence="3" id="KW-0378">Hydrolase</keyword>
<dbReference type="AlphaFoldDB" id="A0A806FPN4"/>
<dbReference type="Proteomes" id="UP000008394">
    <property type="component" value="Chromosome"/>
</dbReference>
<protein>
    <submittedName>
        <fullName evidence="3">DNA helicase</fullName>
    </submittedName>
</protein>
<name>A0A806FPN4_BIFAN</name>
<keyword evidence="3" id="KW-0347">Helicase</keyword>
<feature type="compositionally biased region" description="Polar residues" evidence="1">
    <location>
        <begin position="1"/>
        <end position="19"/>
    </location>
</feature>
<dbReference type="InterPro" id="IPR049468">
    <property type="entry name" value="Restrct_endonuc-II-like_dom"/>
</dbReference>
<dbReference type="EMBL" id="CP002915">
    <property type="protein sequence ID" value="AEK29808.1"/>
    <property type="molecule type" value="Genomic_DNA"/>
</dbReference>
<keyword evidence="3" id="KW-0547">Nucleotide-binding</keyword>
<keyword evidence="3" id="KW-0067">ATP-binding</keyword>
<accession>A0A806FPN4</accession>
<dbReference type="GO" id="GO:0004386">
    <property type="term" value="F:helicase activity"/>
    <property type="evidence" value="ECO:0007669"/>
    <property type="project" value="UniProtKB-KW"/>
</dbReference>